<organism evidence="6 7">
    <name type="scientific">Chitinibacter fontanus</name>
    <dbReference type="NCBI Taxonomy" id="1737446"/>
    <lineage>
        <taxon>Bacteria</taxon>
        <taxon>Pseudomonadati</taxon>
        <taxon>Pseudomonadota</taxon>
        <taxon>Betaproteobacteria</taxon>
        <taxon>Neisseriales</taxon>
        <taxon>Chitinibacteraceae</taxon>
        <taxon>Chitinibacter</taxon>
    </lineage>
</organism>
<dbReference type="GO" id="GO:0043531">
    <property type="term" value="F:ADP binding"/>
    <property type="evidence" value="ECO:0007669"/>
    <property type="project" value="UniProtKB-UniRule"/>
</dbReference>
<dbReference type="GO" id="GO:0016776">
    <property type="term" value="F:phosphotransferase activity, phosphate group as acceptor"/>
    <property type="evidence" value="ECO:0007669"/>
    <property type="project" value="UniProtKB-UniRule"/>
</dbReference>
<comment type="catalytic activity">
    <reaction evidence="5">
        <text>[pyruvate, water dikinase] + ADP = [pyruvate, water dikinase]-phosphate + AMP + H(+)</text>
        <dbReference type="Rhea" id="RHEA:46020"/>
        <dbReference type="Rhea" id="RHEA-COMP:11425"/>
        <dbReference type="Rhea" id="RHEA-COMP:11426"/>
        <dbReference type="ChEBI" id="CHEBI:15378"/>
        <dbReference type="ChEBI" id="CHEBI:43176"/>
        <dbReference type="ChEBI" id="CHEBI:68546"/>
        <dbReference type="ChEBI" id="CHEBI:456215"/>
        <dbReference type="ChEBI" id="CHEBI:456216"/>
        <dbReference type="EC" id="2.7.11.33"/>
    </reaction>
</comment>
<evidence type="ECO:0000256" key="3">
    <source>
        <dbReference type="ARBA" id="ARBA00022741"/>
    </source>
</evidence>
<dbReference type="InterPro" id="IPR026530">
    <property type="entry name" value="PSRP"/>
</dbReference>
<dbReference type="PANTHER" id="PTHR31756:SF3">
    <property type="entry name" value="PYRUVATE, PHOSPHATE DIKINASE REGULATORY PROTEIN 1, CHLOROPLASTIC"/>
    <property type="match status" value="1"/>
</dbReference>
<protein>
    <recommendedName>
        <fullName evidence="5">Putative phosphoenolpyruvate synthase regulatory protein</fullName>
        <shortName evidence="5">PEP synthase regulatory protein</shortName>
        <shortName evidence="5">PSRP</shortName>
        <ecNumber evidence="5">2.7.11.33</ecNumber>
        <ecNumber evidence="5">2.7.4.28</ecNumber>
    </recommendedName>
    <alternativeName>
        <fullName evidence="5">Pyruvate, water dikinase regulatory protein</fullName>
    </alternativeName>
</protein>
<keyword evidence="3 5" id="KW-0547">Nucleotide-binding</keyword>
<dbReference type="AlphaFoldDB" id="A0A7D5ZJ63"/>
<dbReference type="KEGG" id="cfon:HZU75_15155"/>
<sequence>MRRTAFFVSGRTGITVEILGHSLLSQFEDVTFNRIVLPFVDTLEKAEEVALQIRRQALIDGCRPLVFSTIANLEIRAKIQVPDAQSFDFFAQFIGPLEEELGVQSSHTIGRSHEISNFEEYNNRINAVNFSLNHDDGVMPRDLAEADLILVGVSRSGKTPTCLYMALQFGIKAANYPLTPEDFGQHTLPRLLLPYRNKLFGLTIDPERLRQIRQERKPDSRYCQLDTCQFEVAEAEALMRQVGVPYLNTTRMSIEELATTIMHKTGLTRRAY</sequence>
<evidence type="ECO:0000256" key="4">
    <source>
        <dbReference type="ARBA" id="ARBA00022777"/>
    </source>
</evidence>
<accession>A0A7D5ZJ63</accession>
<evidence type="ECO:0000256" key="2">
    <source>
        <dbReference type="ARBA" id="ARBA00022679"/>
    </source>
</evidence>
<dbReference type="GO" id="GO:0005524">
    <property type="term" value="F:ATP binding"/>
    <property type="evidence" value="ECO:0007669"/>
    <property type="project" value="InterPro"/>
</dbReference>
<dbReference type="NCBIfam" id="NF003742">
    <property type="entry name" value="PRK05339.1"/>
    <property type="match status" value="1"/>
</dbReference>
<name>A0A7D5ZJ63_9NEIS</name>
<dbReference type="GO" id="GO:0004674">
    <property type="term" value="F:protein serine/threonine kinase activity"/>
    <property type="evidence" value="ECO:0007669"/>
    <property type="project" value="UniProtKB-UniRule"/>
</dbReference>
<keyword evidence="4 5" id="KW-0418">Kinase</keyword>
<evidence type="ECO:0000313" key="7">
    <source>
        <dbReference type="Proteomes" id="UP000510822"/>
    </source>
</evidence>
<comment type="catalytic activity">
    <reaction evidence="5">
        <text>[pyruvate, water dikinase]-phosphate + phosphate + H(+) = [pyruvate, water dikinase] + diphosphate</text>
        <dbReference type="Rhea" id="RHEA:48580"/>
        <dbReference type="Rhea" id="RHEA-COMP:11425"/>
        <dbReference type="Rhea" id="RHEA-COMP:11426"/>
        <dbReference type="ChEBI" id="CHEBI:15378"/>
        <dbReference type="ChEBI" id="CHEBI:33019"/>
        <dbReference type="ChEBI" id="CHEBI:43176"/>
        <dbReference type="ChEBI" id="CHEBI:43474"/>
        <dbReference type="ChEBI" id="CHEBI:68546"/>
        <dbReference type="EC" id="2.7.4.28"/>
    </reaction>
</comment>
<evidence type="ECO:0000256" key="1">
    <source>
        <dbReference type="ARBA" id="ARBA00022527"/>
    </source>
</evidence>
<comment type="function">
    <text evidence="5">Bifunctional serine/threonine kinase and phosphorylase involved in the regulation of the phosphoenolpyruvate synthase (PEPS) by catalyzing its phosphorylation/dephosphorylation.</text>
</comment>
<dbReference type="Pfam" id="PF03618">
    <property type="entry name" value="Kinase-PPPase"/>
    <property type="match status" value="1"/>
</dbReference>
<evidence type="ECO:0000256" key="5">
    <source>
        <dbReference type="HAMAP-Rule" id="MF_01062"/>
    </source>
</evidence>
<dbReference type="PANTHER" id="PTHR31756">
    <property type="entry name" value="PYRUVATE, PHOSPHATE DIKINASE REGULATORY PROTEIN 1, CHLOROPLASTIC"/>
    <property type="match status" value="1"/>
</dbReference>
<keyword evidence="1 5" id="KW-0723">Serine/threonine-protein kinase</keyword>
<dbReference type="EMBL" id="CP058952">
    <property type="protein sequence ID" value="QLI82749.1"/>
    <property type="molecule type" value="Genomic_DNA"/>
</dbReference>
<comment type="similarity">
    <text evidence="5">Belongs to the pyruvate, phosphate/water dikinase regulatory protein family. PSRP subfamily.</text>
</comment>
<gene>
    <name evidence="6" type="ORF">HZU75_15155</name>
</gene>
<dbReference type="EC" id="2.7.11.33" evidence="5"/>
<keyword evidence="7" id="KW-1185">Reference proteome</keyword>
<dbReference type="HAMAP" id="MF_01062">
    <property type="entry name" value="PSRP"/>
    <property type="match status" value="1"/>
</dbReference>
<keyword evidence="2 5" id="KW-0808">Transferase</keyword>
<dbReference type="RefSeq" id="WP_180306825.1">
    <property type="nucleotide sequence ID" value="NZ_CP058952.1"/>
</dbReference>
<proteinExistence type="inferred from homology"/>
<dbReference type="Proteomes" id="UP000510822">
    <property type="component" value="Chromosome"/>
</dbReference>
<reference evidence="6 7" key="1">
    <citation type="journal article" date="2016" name="Int. J. Syst. Evol. Microbiol.">
        <title>Chitinibacter fontanus sp. nov., isolated from a spring.</title>
        <authorList>
            <person name="Sheu S.Y."/>
            <person name="Li Y.S."/>
            <person name="Young C.C."/>
            <person name="Chen W.M."/>
        </authorList>
    </citation>
    <scope>NUCLEOTIDE SEQUENCE [LARGE SCALE GENOMIC DNA]</scope>
    <source>
        <strain evidence="6 7">STM-7</strain>
    </source>
</reference>
<dbReference type="InterPro" id="IPR005177">
    <property type="entry name" value="Kinase-pyrophosphorylase"/>
</dbReference>
<dbReference type="EC" id="2.7.4.28" evidence="5"/>
<feature type="binding site" evidence="5">
    <location>
        <begin position="152"/>
        <end position="159"/>
    </location>
    <ligand>
        <name>ADP</name>
        <dbReference type="ChEBI" id="CHEBI:456216"/>
    </ligand>
</feature>
<evidence type="ECO:0000313" key="6">
    <source>
        <dbReference type="EMBL" id="QLI82749.1"/>
    </source>
</evidence>